<dbReference type="Proteomes" id="UP000291469">
    <property type="component" value="Chromosome"/>
</dbReference>
<name>A0A411YAP7_9ACTN</name>
<keyword evidence="2" id="KW-1185">Reference proteome</keyword>
<proteinExistence type="predicted"/>
<evidence type="ECO:0000313" key="1">
    <source>
        <dbReference type="EMBL" id="QBI18249.1"/>
    </source>
</evidence>
<gene>
    <name evidence="1" type="ORF">ER308_00790</name>
</gene>
<dbReference type="RefSeq" id="WP_131153247.1">
    <property type="nucleotide sequence ID" value="NZ_CP036402.1"/>
</dbReference>
<reference evidence="1 2" key="1">
    <citation type="submission" date="2019-01" db="EMBL/GenBank/DDBJ databases">
        <title>Egibacter rhizosphaerae EGI 80759T.</title>
        <authorList>
            <person name="Chen D.-D."/>
            <person name="Tian Y."/>
            <person name="Jiao J.-Y."/>
            <person name="Zhang X.-T."/>
            <person name="Zhang Y.-G."/>
            <person name="Zhang Y."/>
            <person name="Xiao M."/>
            <person name="Shu W.-S."/>
            <person name="Li W.-J."/>
        </authorList>
    </citation>
    <scope>NUCLEOTIDE SEQUENCE [LARGE SCALE GENOMIC DNA]</scope>
    <source>
        <strain evidence="1 2">EGI 80759</strain>
    </source>
</reference>
<accession>A0A411YAP7</accession>
<evidence type="ECO:0000313" key="2">
    <source>
        <dbReference type="Proteomes" id="UP000291469"/>
    </source>
</evidence>
<dbReference type="EMBL" id="CP036402">
    <property type="protein sequence ID" value="QBI18249.1"/>
    <property type="molecule type" value="Genomic_DNA"/>
</dbReference>
<sequence>MSGRTAPRGTGKKTTGQEMIVVEVGGEVWGTAQEPVPAGTAITGVPAAAPSAADDIVTFLEARRQELDACLQGSGCDPPVPPHQGWLTVTRAARAVGGDDLANAVAELYALHGRLRAILERGPDANLPAEVVTRLEELRRRELLTHTSRTIAAVRRPRSEPVAD</sequence>
<dbReference type="AlphaFoldDB" id="A0A411YAP7"/>
<protein>
    <submittedName>
        <fullName evidence="1">Uncharacterized protein</fullName>
    </submittedName>
</protein>
<dbReference type="KEGG" id="erz:ER308_00790"/>
<organism evidence="1 2">
    <name type="scientific">Egibacter rhizosphaerae</name>
    <dbReference type="NCBI Taxonomy" id="1670831"/>
    <lineage>
        <taxon>Bacteria</taxon>
        <taxon>Bacillati</taxon>
        <taxon>Actinomycetota</taxon>
        <taxon>Nitriliruptoria</taxon>
        <taxon>Egibacterales</taxon>
        <taxon>Egibacteraceae</taxon>
        <taxon>Egibacter</taxon>
    </lineage>
</organism>